<organism evidence="2 3">
    <name type="scientific">Acidovorax temperans</name>
    <dbReference type="NCBI Taxonomy" id="80878"/>
    <lineage>
        <taxon>Bacteria</taxon>
        <taxon>Pseudomonadati</taxon>
        <taxon>Pseudomonadota</taxon>
        <taxon>Betaproteobacteria</taxon>
        <taxon>Burkholderiales</taxon>
        <taxon>Comamonadaceae</taxon>
        <taxon>Acidovorax</taxon>
    </lineage>
</organism>
<feature type="compositionally biased region" description="Basic and acidic residues" evidence="1">
    <location>
        <begin position="234"/>
        <end position="243"/>
    </location>
</feature>
<accession>A0A0D7K700</accession>
<dbReference type="OrthoDB" id="8772204at2"/>
<dbReference type="EMBL" id="JXYQ01000041">
    <property type="protein sequence ID" value="KJA10110.1"/>
    <property type="molecule type" value="Genomic_DNA"/>
</dbReference>
<evidence type="ECO:0008006" key="4">
    <source>
        <dbReference type="Google" id="ProtNLM"/>
    </source>
</evidence>
<dbReference type="STRING" id="80878.RP29_12905"/>
<dbReference type="AlphaFoldDB" id="A0A0D7K700"/>
<evidence type="ECO:0000313" key="2">
    <source>
        <dbReference type="EMBL" id="KJA10110.1"/>
    </source>
</evidence>
<dbReference type="Proteomes" id="UP000032566">
    <property type="component" value="Unassembled WGS sequence"/>
</dbReference>
<gene>
    <name evidence="2" type="ORF">RP29_12905</name>
</gene>
<comment type="caution">
    <text evidence="2">The sequence shown here is derived from an EMBL/GenBank/DDBJ whole genome shotgun (WGS) entry which is preliminary data.</text>
</comment>
<dbReference type="RefSeq" id="WP_044399202.1">
    <property type="nucleotide sequence ID" value="NZ_JXYQ01000041.1"/>
</dbReference>
<dbReference type="PATRIC" id="fig|80878.5.peg.2352"/>
<proteinExistence type="predicted"/>
<feature type="region of interest" description="Disordered" evidence="1">
    <location>
        <begin position="211"/>
        <end position="243"/>
    </location>
</feature>
<evidence type="ECO:0000256" key="1">
    <source>
        <dbReference type="SAM" id="MobiDB-lite"/>
    </source>
</evidence>
<name>A0A0D7K700_9BURK</name>
<protein>
    <recommendedName>
        <fullName evidence="4">DUF4194 domain-containing protein</fullName>
    </recommendedName>
</protein>
<reference evidence="2 3" key="1">
    <citation type="submission" date="2014-12" db="EMBL/GenBank/DDBJ databases">
        <title>Isolation of bacteria from lake water.</title>
        <authorList>
            <person name="Sheng K.-Y."/>
            <person name="Chin P.-S."/>
            <person name="Chan K.-G."/>
            <person name="Tan G.S."/>
        </authorList>
    </citation>
    <scope>NUCLEOTIDE SEQUENCE [LARGE SCALE GENOMIC DNA]</scope>
    <source>
        <strain evidence="2 3">KY4</strain>
    </source>
</reference>
<keyword evidence="3" id="KW-1185">Reference proteome</keyword>
<evidence type="ECO:0000313" key="3">
    <source>
        <dbReference type="Proteomes" id="UP000032566"/>
    </source>
</evidence>
<sequence>MNTPDEAALLAAELLARRWLPRQHPKVKRALVDADLWQAVQDRLAQVGLRLVDNIHADNVTTAMVRTVEHAVFGEAALNSHNNIDLPRDAVSLLVVLWSLIVLPKRERQAARDASAEGDLQDEMFSAERPMPRAESVSPMVSYKALLADFGAQLGKKTRLDGNLRRLENHGFIVRKGEDIGEGPLLDLLLDYDVLAPRILDGTLSEVLARTRAQKDAKAADDNSIETSDAATTAEEKHTGEDN</sequence>